<keyword evidence="4" id="KW-1185">Reference proteome</keyword>
<dbReference type="InterPro" id="IPR001611">
    <property type="entry name" value="Leu-rich_rpt"/>
</dbReference>
<dbReference type="InterPro" id="IPR003591">
    <property type="entry name" value="Leu-rich_rpt_typical-subtyp"/>
</dbReference>
<dbReference type="AlphaFoldDB" id="A0AAW2YT23"/>
<dbReference type="PRINTS" id="PR00019">
    <property type="entry name" value="LEURICHRPT"/>
</dbReference>
<keyword evidence="2" id="KW-0677">Repeat</keyword>
<dbReference type="PANTHER" id="PTHR48051">
    <property type="match status" value="1"/>
</dbReference>
<evidence type="ECO:0000256" key="2">
    <source>
        <dbReference type="ARBA" id="ARBA00022737"/>
    </source>
</evidence>
<keyword evidence="1" id="KW-0433">Leucine-rich repeat</keyword>
<organism evidence="3 4">
    <name type="scientific">Acrasis kona</name>
    <dbReference type="NCBI Taxonomy" id="1008807"/>
    <lineage>
        <taxon>Eukaryota</taxon>
        <taxon>Discoba</taxon>
        <taxon>Heterolobosea</taxon>
        <taxon>Tetramitia</taxon>
        <taxon>Eutetramitia</taxon>
        <taxon>Acrasidae</taxon>
        <taxon>Acrasis</taxon>
    </lineage>
</organism>
<protein>
    <submittedName>
        <fullName evidence="3">Uncharacterized protein</fullName>
    </submittedName>
</protein>
<dbReference type="GO" id="GO:0005737">
    <property type="term" value="C:cytoplasm"/>
    <property type="evidence" value="ECO:0007669"/>
    <property type="project" value="TreeGrafter"/>
</dbReference>
<sequence>MQVDDSEDGSAIGLIPSLLKQDNDNSEDNTCIEHPKDLLNINSDLSLVEQINASSWTTMPRESYDDFDEQKGQFCIPDELFDCINVKELSLGHNALNSLSPLIYQLTQLCYLDLSYNQLTTLPPDMGRLRSLNRLDLTNNRLKCLPDSMISGCVDLRYLSVKYNQLQVLCSQDVKCNWAKIKTLDLGSNQLQNVPQQICDCTSLEVLNLSYNVIENPIPSELKQLKQLSTLFLNGNKLKENMFPNECLWLGSELQPPQIKNLELGENNLSFVPTFVWYLNTLISLGLDKNPLQMLSAPPKKKVPVNLLTSLQSLDLFGTPITELPALIKYMTSLTNIDMRACSRLRKFPNVLLEGSPSSLCNLISIDFSMSSIDFVPSQISNLTSLRSLSFDHCKNLTRLPNEIATLPNLEVLSLSHCDQLVSPPRQVSNMGFSAIMAFMSGSLQLDDINNDGYVELNKEATMIAGAPVTNSSTLLFLPMLLTSYFTPSSPDAQAQEETSTAQKFFSSLWS</sequence>
<dbReference type="SMART" id="SM00364">
    <property type="entry name" value="LRR_BAC"/>
    <property type="match status" value="6"/>
</dbReference>
<reference evidence="3 4" key="1">
    <citation type="submission" date="2024-03" db="EMBL/GenBank/DDBJ databases">
        <title>The Acrasis kona genome and developmental transcriptomes reveal deep origins of eukaryotic multicellular pathways.</title>
        <authorList>
            <person name="Sheikh S."/>
            <person name="Fu C.-J."/>
            <person name="Brown M.W."/>
            <person name="Baldauf S.L."/>
        </authorList>
    </citation>
    <scope>NUCLEOTIDE SEQUENCE [LARGE SCALE GENOMIC DNA]</scope>
    <source>
        <strain evidence="3 4">ATCC MYA-3509</strain>
    </source>
</reference>
<accession>A0AAW2YT23</accession>
<dbReference type="EMBL" id="JAOPGA020000642">
    <property type="protein sequence ID" value="KAL0480229.1"/>
    <property type="molecule type" value="Genomic_DNA"/>
</dbReference>
<evidence type="ECO:0000313" key="4">
    <source>
        <dbReference type="Proteomes" id="UP001431209"/>
    </source>
</evidence>
<comment type="caution">
    <text evidence="3">The sequence shown here is derived from an EMBL/GenBank/DDBJ whole genome shotgun (WGS) entry which is preliminary data.</text>
</comment>
<name>A0AAW2YT23_9EUKA</name>
<dbReference type="Gene3D" id="3.80.10.10">
    <property type="entry name" value="Ribonuclease Inhibitor"/>
    <property type="match status" value="3"/>
</dbReference>
<dbReference type="Pfam" id="PF13855">
    <property type="entry name" value="LRR_8"/>
    <property type="match status" value="2"/>
</dbReference>
<dbReference type="InterPro" id="IPR050216">
    <property type="entry name" value="LRR_domain-containing"/>
</dbReference>
<proteinExistence type="predicted"/>
<dbReference type="SMART" id="SM00369">
    <property type="entry name" value="LRR_TYP"/>
    <property type="match status" value="6"/>
</dbReference>
<dbReference type="InterPro" id="IPR032675">
    <property type="entry name" value="LRR_dom_sf"/>
</dbReference>
<dbReference type="PANTHER" id="PTHR48051:SF1">
    <property type="entry name" value="RAS SUPPRESSOR PROTEIN 1"/>
    <property type="match status" value="1"/>
</dbReference>
<dbReference type="PROSITE" id="PS51450">
    <property type="entry name" value="LRR"/>
    <property type="match status" value="2"/>
</dbReference>
<dbReference type="SUPFAM" id="SSF52058">
    <property type="entry name" value="L domain-like"/>
    <property type="match status" value="2"/>
</dbReference>
<evidence type="ECO:0000313" key="3">
    <source>
        <dbReference type="EMBL" id="KAL0480229.1"/>
    </source>
</evidence>
<evidence type="ECO:0000256" key="1">
    <source>
        <dbReference type="ARBA" id="ARBA00022614"/>
    </source>
</evidence>
<dbReference type="Proteomes" id="UP001431209">
    <property type="component" value="Unassembled WGS sequence"/>
</dbReference>
<gene>
    <name evidence="3" type="ORF">AKO1_007188</name>
</gene>